<dbReference type="AlphaFoldDB" id="A0A6S6Y492"/>
<name>A0A6S6Y492_9PROT</name>
<dbReference type="Pfam" id="PF23947">
    <property type="entry name" value="DUF7281"/>
    <property type="match status" value="1"/>
</dbReference>
<evidence type="ECO:0000313" key="2">
    <source>
        <dbReference type="EMBL" id="CAB1370160.1"/>
    </source>
</evidence>
<gene>
    <name evidence="2" type="ORF">DENOEST_3006</name>
</gene>
<protein>
    <recommendedName>
        <fullName evidence="1">DUF7281 domain-containing protein</fullName>
    </recommendedName>
</protein>
<dbReference type="InterPro" id="IPR055705">
    <property type="entry name" value="DUF7281"/>
</dbReference>
<feature type="domain" description="DUF7281" evidence="1">
    <location>
        <begin position="112"/>
        <end position="272"/>
    </location>
</feature>
<accession>A0A6S6Y492</accession>
<reference evidence="2 3" key="1">
    <citation type="submission" date="2020-03" db="EMBL/GenBank/DDBJ databases">
        <authorList>
            <consortium name="Genoscope - CEA"/>
            <person name="William W."/>
        </authorList>
    </citation>
    <scope>NUCLEOTIDE SEQUENCE [LARGE SCALE GENOMIC DNA]</scope>
    <source>
        <strain evidence="3">DSM 16959</strain>
    </source>
</reference>
<organism evidence="2 3">
    <name type="scientific">Denitratisoma oestradiolicum</name>
    <dbReference type="NCBI Taxonomy" id="311182"/>
    <lineage>
        <taxon>Bacteria</taxon>
        <taxon>Pseudomonadati</taxon>
        <taxon>Pseudomonadota</taxon>
        <taxon>Betaproteobacteria</taxon>
        <taxon>Nitrosomonadales</taxon>
        <taxon>Sterolibacteriaceae</taxon>
        <taxon>Denitratisoma</taxon>
    </lineage>
</organism>
<sequence length="277" mass="31039">MLSIQEIQVLLRACQTDTGRRPYSKTAQRLVDSLGFGRVVGKHWLVTDADRDRIRAYLQRVENIDATTPPDAWLGRNRIEATQLGRNEKLAGRRPREGRIALRAPAGLKQGVSSVHLPAKAFLDIPVDAAVDFRHDVIVLAENFEAFIHFEDARIDLSFSQPLVAFRGDGINMADAVLEFLRNSQAPVIAWPDLDPAGLLFSAGLPKLIGILAPTDPEECLSKHGRDDLYLNQLQQLDAMHLHGKSFALEQAIRNQRKGIDQERMIAERMPLILWTT</sequence>
<proteinExistence type="predicted"/>
<dbReference type="KEGG" id="doe:DENOEST_3006"/>
<dbReference type="Proteomes" id="UP000515733">
    <property type="component" value="Chromosome"/>
</dbReference>
<evidence type="ECO:0000259" key="1">
    <source>
        <dbReference type="Pfam" id="PF23947"/>
    </source>
</evidence>
<keyword evidence="3" id="KW-1185">Reference proteome</keyword>
<evidence type="ECO:0000313" key="3">
    <source>
        <dbReference type="Proteomes" id="UP000515733"/>
    </source>
</evidence>
<dbReference type="EMBL" id="LR778301">
    <property type="protein sequence ID" value="CAB1370160.1"/>
    <property type="molecule type" value="Genomic_DNA"/>
</dbReference>